<name>A0A2Z4FLZ1_9DELT</name>
<organism evidence="1 2">
    <name type="scientific">Bradymonas sediminis</name>
    <dbReference type="NCBI Taxonomy" id="1548548"/>
    <lineage>
        <taxon>Bacteria</taxon>
        <taxon>Deltaproteobacteria</taxon>
        <taxon>Bradymonadales</taxon>
        <taxon>Bradymonadaceae</taxon>
        <taxon>Bradymonas</taxon>
    </lineage>
</organism>
<dbReference type="InterPro" id="IPR029058">
    <property type="entry name" value="AB_hydrolase_fold"/>
</dbReference>
<dbReference type="PANTHER" id="PTHR22946">
    <property type="entry name" value="DIENELACTONE HYDROLASE DOMAIN-CONTAINING PROTEIN-RELATED"/>
    <property type="match status" value="1"/>
</dbReference>
<proteinExistence type="predicted"/>
<evidence type="ECO:0000313" key="2">
    <source>
        <dbReference type="Proteomes" id="UP000249799"/>
    </source>
</evidence>
<dbReference type="EMBL" id="CP030032">
    <property type="protein sequence ID" value="AWV89999.1"/>
    <property type="molecule type" value="Genomic_DNA"/>
</dbReference>
<dbReference type="AlphaFoldDB" id="A0A2Z4FLZ1"/>
<evidence type="ECO:0000313" key="1">
    <source>
        <dbReference type="EMBL" id="AWV89999.1"/>
    </source>
</evidence>
<sequence>MKIFRKPRSYAWTAGPLALALMAFAVGCAEEVPVDEDIQRVSIVFDPAIPAIPLPSDLALEEDGTMPNLGADLQASAQADFYAYVGTLHGWLPGSNTITIPTSGEINPDSLGTENVRVFKFNADGTTSTLDVAEVKFNAVETPSAEDGGAASMSYEIAAKIATPLTLSSHYGFVLTGDIKDTDNNQVVRSQAIHFATFETPLVDENGVATVDLLAGQDETAQSLEGLRQFLAPTVTAALEADPDLTRADILSANAWRTATDAFAVFDPTAANVPFPNEFVRNGPNGEVTMPVDPEADALTAAVINELNARNGFANTANGWLPFAGAPLDPATVNADTIVLARTVDGFPKVYPAERYFLEYKQDWNLVAFGPLGSPFDANEVFGGNPDDNEVTAGIITTGVKDINGLEVKPSEAFIFLRSQHPIADDDGKSLVKELDDATAVALESARLSYAQLFVAGLVIGYGDRKEIANAWAFQTDNSTDEQQKLSARGKALALEGGALSAQGNVADVETPPTGAGFANIGMMQKQASFKTEFFLDPTNPFGLLEAPVEQDVAITVSVPDTTVCTDGPFPVIILGHGLGGNRDKAVDIFADALAAAPYCMASVAMDFPLHGPRAVPDVPFMSANAIATKNNFLQAGVDLTILAQVIKDGGLEGVLDADANTDLIDEDSIGYTGVSLGGILGTNFIATNDDVTVAALNVPGARLTEVIITGSLGADILEQLPPTDSFSFFQTASLLQWTIEPADPWIFAPHIASNDAADLDADKPLYSVLYDVSADSFSLGDRLSNNQVMIQMAGDDTTVPNPTTELLAGAMGVSLEHTTFEGALHGFIAGDDAAATCAKAQIATWLSSGLRSGTAELASEQLNACGL</sequence>
<reference evidence="1 2" key="1">
    <citation type="submission" date="2018-06" db="EMBL/GenBank/DDBJ databases">
        <title>Lujinxingia sediminis gen. nov. sp. nov., a new facultative anaerobic member of the class Deltaproteobacteria, and proposal of Lujinxingaceae fam. nov.</title>
        <authorList>
            <person name="Guo L.-Y."/>
            <person name="Li C.-M."/>
            <person name="Wang S."/>
            <person name="Du Z.-J."/>
        </authorList>
    </citation>
    <scope>NUCLEOTIDE SEQUENCE [LARGE SCALE GENOMIC DNA]</scope>
    <source>
        <strain evidence="1 2">FA350</strain>
    </source>
</reference>
<dbReference type="Proteomes" id="UP000249799">
    <property type="component" value="Chromosome"/>
</dbReference>
<dbReference type="InterPro" id="IPR050261">
    <property type="entry name" value="FrsA_esterase"/>
</dbReference>
<dbReference type="PROSITE" id="PS51257">
    <property type="entry name" value="PROKAR_LIPOPROTEIN"/>
    <property type="match status" value="1"/>
</dbReference>
<dbReference type="KEGG" id="bsed:DN745_11880"/>
<dbReference type="Gene3D" id="3.40.50.1820">
    <property type="entry name" value="alpha/beta hydrolase"/>
    <property type="match status" value="1"/>
</dbReference>
<keyword evidence="2" id="KW-1185">Reference proteome</keyword>
<gene>
    <name evidence="1" type="ORF">DN745_11880</name>
</gene>
<protein>
    <submittedName>
        <fullName evidence="1">Uncharacterized protein</fullName>
    </submittedName>
</protein>
<dbReference type="SUPFAM" id="SSF53474">
    <property type="entry name" value="alpha/beta-Hydrolases"/>
    <property type="match status" value="1"/>
</dbReference>
<dbReference type="OrthoDB" id="9768at2"/>
<accession>A0A2Z4FLZ1</accession>